<proteinExistence type="predicted"/>
<evidence type="ECO:0000256" key="1">
    <source>
        <dbReference type="SAM" id="Phobius"/>
    </source>
</evidence>
<organism evidence="2 3">
    <name type="scientific">Neobacillus pocheonensis</name>
    <dbReference type="NCBI Taxonomy" id="363869"/>
    <lineage>
        <taxon>Bacteria</taxon>
        <taxon>Bacillati</taxon>
        <taxon>Bacillota</taxon>
        <taxon>Bacilli</taxon>
        <taxon>Bacillales</taxon>
        <taxon>Bacillaceae</taxon>
        <taxon>Neobacillus</taxon>
    </lineage>
</organism>
<evidence type="ECO:0000313" key="3">
    <source>
        <dbReference type="Proteomes" id="UP001523262"/>
    </source>
</evidence>
<feature type="transmembrane region" description="Helical" evidence="1">
    <location>
        <begin position="38"/>
        <end position="57"/>
    </location>
</feature>
<keyword evidence="1" id="KW-0472">Membrane</keyword>
<dbReference type="EMBL" id="JAMQCR010000001">
    <property type="protein sequence ID" value="MCM2533948.1"/>
    <property type="molecule type" value="Genomic_DNA"/>
</dbReference>
<name>A0ABT0WEG4_9BACI</name>
<keyword evidence="1" id="KW-0812">Transmembrane</keyword>
<keyword evidence="1" id="KW-1133">Transmembrane helix</keyword>
<evidence type="ECO:0000313" key="2">
    <source>
        <dbReference type="EMBL" id="MCM2533948.1"/>
    </source>
</evidence>
<accession>A0ABT0WEG4</accession>
<keyword evidence="3" id="KW-1185">Reference proteome</keyword>
<protein>
    <submittedName>
        <fullName evidence="2">Uncharacterized protein</fullName>
    </submittedName>
</protein>
<gene>
    <name evidence="2" type="ORF">NDK43_18235</name>
</gene>
<comment type="caution">
    <text evidence="2">The sequence shown here is derived from an EMBL/GenBank/DDBJ whole genome shotgun (WGS) entry which is preliminary data.</text>
</comment>
<reference evidence="2 3" key="1">
    <citation type="submission" date="2022-06" db="EMBL/GenBank/DDBJ databases">
        <authorList>
            <person name="Jeon C.O."/>
        </authorList>
    </citation>
    <scope>NUCLEOTIDE SEQUENCE [LARGE SCALE GENOMIC DNA]</scope>
    <source>
        <strain evidence="2 3">KCTC 13943</strain>
    </source>
</reference>
<dbReference type="Proteomes" id="UP001523262">
    <property type="component" value="Unassembled WGS sequence"/>
</dbReference>
<sequence>MKLKYLSVVLLCTVLMLNIIFTQYMVHQYFFAHFQNTLMAAIINVLLFPVAFFIYKYDKNQSKGVKSE</sequence>